<feature type="domain" description="Methyltransferase" evidence="3">
    <location>
        <begin position="45"/>
        <end position="131"/>
    </location>
</feature>
<gene>
    <name evidence="4" type="ORF">SAMN05421825_1322</name>
</gene>
<keyword evidence="5" id="KW-1185">Reference proteome</keyword>
<keyword evidence="2 4" id="KW-0808">Transferase</keyword>
<organism evidence="4 5">
    <name type="scientific">Epilithonimonas hungarica</name>
    <dbReference type="NCBI Taxonomy" id="454006"/>
    <lineage>
        <taxon>Bacteria</taxon>
        <taxon>Pseudomonadati</taxon>
        <taxon>Bacteroidota</taxon>
        <taxon>Flavobacteriia</taxon>
        <taxon>Flavobacteriales</taxon>
        <taxon>Weeksellaceae</taxon>
        <taxon>Chryseobacterium group</taxon>
        <taxon>Epilithonimonas</taxon>
    </lineage>
</organism>
<keyword evidence="1 4" id="KW-0489">Methyltransferase</keyword>
<dbReference type="AlphaFoldDB" id="A0A1G7J9Z3"/>
<dbReference type="CDD" id="cd02440">
    <property type="entry name" value="AdoMet_MTases"/>
    <property type="match status" value="1"/>
</dbReference>
<evidence type="ECO:0000313" key="4">
    <source>
        <dbReference type="EMBL" id="SDF21725.1"/>
    </source>
</evidence>
<protein>
    <submittedName>
        <fullName evidence="4">Methyltransferase domain-containing protein</fullName>
    </submittedName>
</protein>
<dbReference type="Pfam" id="PF13649">
    <property type="entry name" value="Methyltransf_25"/>
    <property type="match status" value="1"/>
</dbReference>
<proteinExistence type="predicted"/>
<dbReference type="Gene3D" id="3.40.50.150">
    <property type="entry name" value="Vaccinia Virus protein VP39"/>
    <property type="match status" value="1"/>
</dbReference>
<dbReference type="EMBL" id="FNBH01000001">
    <property type="protein sequence ID" value="SDF21725.1"/>
    <property type="molecule type" value="Genomic_DNA"/>
</dbReference>
<evidence type="ECO:0000259" key="3">
    <source>
        <dbReference type="Pfam" id="PF13649"/>
    </source>
</evidence>
<evidence type="ECO:0000256" key="1">
    <source>
        <dbReference type="ARBA" id="ARBA00022603"/>
    </source>
</evidence>
<dbReference type="GO" id="GO:0008168">
    <property type="term" value="F:methyltransferase activity"/>
    <property type="evidence" value="ECO:0007669"/>
    <property type="project" value="UniProtKB-KW"/>
</dbReference>
<accession>A0A1G7J9Z3</accession>
<sequence>MENYNKTIQTYNEVALNYENKFMEMDLYNDTYDFFCSLLNANSEVLDIGCGPGNITKYFLKVRKDLKITGIDLAPNMIERAKLNVPNANFIVKDALKIDELTHTFDGVVIGFCMPYLNREDSSKLIRLSSQKLNLNGIIYISTMEDDYGKSGYETTSFSDGREVYVYYHQEDHIKTELINNGFEILKIERKDYPEPDGTFLTDMIFIARKK</sequence>
<dbReference type="SUPFAM" id="SSF53335">
    <property type="entry name" value="S-adenosyl-L-methionine-dependent methyltransferases"/>
    <property type="match status" value="1"/>
</dbReference>
<name>A0A1G7J9Z3_9FLAO</name>
<dbReference type="GO" id="GO:0032259">
    <property type="term" value="P:methylation"/>
    <property type="evidence" value="ECO:0007669"/>
    <property type="project" value="UniProtKB-KW"/>
</dbReference>
<dbReference type="PANTHER" id="PTHR43861:SF1">
    <property type="entry name" value="TRANS-ACONITATE 2-METHYLTRANSFERASE"/>
    <property type="match status" value="1"/>
</dbReference>
<dbReference type="Proteomes" id="UP000199203">
    <property type="component" value="Unassembled WGS sequence"/>
</dbReference>
<dbReference type="PANTHER" id="PTHR43861">
    <property type="entry name" value="TRANS-ACONITATE 2-METHYLTRANSFERASE-RELATED"/>
    <property type="match status" value="1"/>
</dbReference>
<evidence type="ECO:0000313" key="5">
    <source>
        <dbReference type="Proteomes" id="UP000199203"/>
    </source>
</evidence>
<evidence type="ECO:0000256" key="2">
    <source>
        <dbReference type="ARBA" id="ARBA00022679"/>
    </source>
</evidence>
<reference evidence="5" key="1">
    <citation type="submission" date="2016-10" db="EMBL/GenBank/DDBJ databases">
        <authorList>
            <person name="Varghese N."/>
            <person name="Submissions S."/>
        </authorList>
    </citation>
    <scope>NUCLEOTIDE SEQUENCE [LARGE SCALE GENOMIC DNA]</scope>
    <source>
        <strain evidence="5">DSM 19684</strain>
    </source>
</reference>
<dbReference type="InterPro" id="IPR029063">
    <property type="entry name" value="SAM-dependent_MTases_sf"/>
</dbReference>
<dbReference type="RefSeq" id="WP_089872403.1">
    <property type="nucleotide sequence ID" value="NZ_FNBH01000001.1"/>
</dbReference>
<dbReference type="STRING" id="454006.SAMN05421825_1322"/>
<dbReference type="OrthoDB" id="9789123at2"/>
<dbReference type="InterPro" id="IPR041698">
    <property type="entry name" value="Methyltransf_25"/>
</dbReference>